<feature type="region of interest" description="Disordered" evidence="1">
    <location>
        <begin position="223"/>
        <end position="272"/>
    </location>
</feature>
<dbReference type="InterPro" id="IPR046347">
    <property type="entry name" value="bZIP_sf"/>
</dbReference>
<keyword evidence="3" id="KW-1185">Reference proteome</keyword>
<name>A0A915JX11_ROMCU</name>
<dbReference type="AlphaFoldDB" id="A0A915JX11"/>
<feature type="compositionally biased region" description="Basic and acidic residues" evidence="1">
    <location>
        <begin position="234"/>
        <end position="272"/>
    </location>
</feature>
<protein>
    <submittedName>
        <fullName evidence="4">BZIP domain-containing protein</fullName>
    </submittedName>
</protein>
<dbReference type="Proteomes" id="UP000887565">
    <property type="component" value="Unplaced"/>
</dbReference>
<dbReference type="Gene3D" id="1.20.5.170">
    <property type="match status" value="1"/>
</dbReference>
<feature type="compositionally biased region" description="Low complexity" evidence="1">
    <location>
        <begin position="24"/>
        <end position="37"/>
    </location>
</feature>
<dbReference type="InterPro" id="IPR004827">
    <property type="entry name" value="bZIP"/>
</dbReference>
<dbReference type="WBParaSite" id="nRc.2.0.1.t30262-RA">
    <property type="protein sequence ID" value="nRc.2.0.1.t30262-RA"/>
    <property type="gene ID" value="nRc.2.0.1.g30262"/>
</dbReference>
<evidence type="ECO:0000256" key="1">
    <source>
        <dbReference type="SAM" id="MobiDB-lite"/>
    </source>
</evidence>
<feature type="domain" description="BZIP" evidence="2">
    <location>
        <begin position="244"/>
        <end position="301"/>
    </location>
</feature>
<reference evidence="4" key="1">
    <citation type="submission" date="2022-11" db="UniProtKB">
        <authorList>
            <consortium name="WormBaseParasite"/>
        </authorList>
    </citation>
    <scope>IDENTIFICATION</scope>
</reference>
<dbReference type="Pfam" id="PF07716">
    <property type="entry name" value="bZIP_2"/>
    <property type="match status" value="1"/>
</dbReference>
<evidence type="ECO:0000259" key="2">
    <source>
        <dbReference type="PROSITE" id="PS50217"/>
    </source>
</evidence>
<dbReference type="SMART" id="SM00338">
    <property type="entry name" value="BRLZ"/>
    <property type="match status" value="1"/>
</dbReference>
<dbReference type="PROSITE" id="PS50217">
    <property type="entry name" value="BZIP"/>
    <property type="match status" value="1"/>
</dbReference>
<feature type="region of interest" description="Disordered" evidence="1">
    <location>
        <begin position="1"/>
        <end position="42"/>
    </location>
</feature>
<dbReference type="GO" id="GO:0003700">
    <property type="term" value="F:DNA-binding transcription factor activity"/>
    <property type="evidence" value="ECO:0007669"/>
    <property type="project" value="InterPro"/>
</dbReference>
<proteinExistence type="predicted"/>
<evidence type="ECO:0000313" key="3">
    <source>
        <dbReference type="Proteomes" id="UP000887565"/>
    </source>
</evidence>
<evidence type="ECO:0000313" key="4">
    <source>
        <dbReference type="WBParaSite" id="nRc.2.0.1.t30262-RA"/>
    </source>
</evidence>
<organism evidence="3 4">
    <name type="scientific">Romanomermis culicivorax</name>
    <name type="common">Nematode worm</name>
    <dbReference type="NCBI Taxonomy" id="13658"/>
    <lineage>
        <taxon>Eukaryota</taxon>
        <taxon>Metazoa</taxon>
        <taxon>Ecdysozoa</taxon>
        <taxon>Nematoda</taxon>
        <taxon>Enoplea</taxon>
        <taxon>Dorylaimia</taxon>
        <taxon>Mermithida</taxon>
        <taxon>Mermithoidea</taxon>
        <taxon>Mermithidae</taxon>
        <taxon>Romanomermis</taxon>
    </lineage>
</organism>
<accession>A0A915JX11</accession>
<sequence length="419" mass="47568">MEENLETSDFCSQPEPVFNNKDPLLTSKWSSSLGSDSSIDDAQNELEALEDPMSPLSGNTINDCYLDRFAAYDQNTNLSDDTFEPSTKKRKKPVEIRIIPARKRCQPPQPQLRHVPVGATLEIETSTVDSQRRAHTSIYKQNTAQSQIVPVQSGSITPIRQLASDSAVPIPGLRTDPTISTLNRRRVSESLNAALAEFVRLEPGSVANSQNAELKQKSNCEWKMTSRRKSHSLSKSEKQVSAHSREYRGKRDKNNDAVKRCREKKKREDEQKTARLARLEIENKKLQEDNATLTDDINMLRGHSIDFYAEIEMYRRENEIYRRENEILKNDKQFLEENNEDLQHENECLKAKINELASDDLVETVSCLEAERHMLDICGNIFDVSASIDGKLSSTEDFPFTVGQNNLPEAVTLASQYLC</sequence>
<dbReference type="SUPFAM" id="SSF57959">
    <property type="entry name" value="Leucine zipper domain"/>
    <property type="match status" value="1"/>
</dbReference>